<dbReference type="Proteomes" id="UP000054097">
    <property type="component" value="Unassembled WGS sequence"/>
</dbReference>
<dbReference type="Gene3D" id="3.30.200.20">
    <property type="entry name" value="Phosphorylase Kinase, domain 1"/>
    <property type="match status" value="2"/>
</dbReference>
<evidence type="ECO:0000256" key="6">
    <source>
        <dbReference type="ARBA" id="ARBA00022777"/>
    </source>
</evidence>
<reference evidence="14 15" key="1">
    <citation type="submission" date="2014-04" db="EMBL/GenBank/DDBJ databases">
        <authorList>
            <consortium name="DOE Joint Genome Institute"/>
            <person name="Kuo A."/>
            <person name="Zuccaro A."/>
            <person name="Kohler A."/>
            <person name="Nagy L.G."/>
            <person name="Floudas D."/>
            <person name="Copeland A."/>
            <person name="Barry K.W."/>
            <person name="Cichocki N."/>
            <person name="Veneault-Fourrey C."/>
            <person name="LaButti K."/>
            <person name="Lindquist E.A."/>
            <person name="Lipzen A."/>
            <person name="Lundell T."/>
            <person name="Morin E."/>
            <person name="Murat C."/>
            <person name="Sun H."/>
            <person name="Tunlid A."/>
            <person name="Henrissat B."/>
            <person name="Grigoriev I.V."/>
            <person name="Hibbett D.S."/>
            <person name="Martin F."/>
            <person name="Nordberg H.P."/>
            <person name="Cantor M.N."/>
            <person name="Hua S.X."/>
        </authorList>
    </citation>
    <scope>NUCLEOTIDE SEQUENCE [LARGE SCALE GENOMIC DNA]</scope>
    <source>
        <strain evidence="14 15">MAFF 305830</strain>
    </source>
</reference>
<dbReference type="OrthoDB" id="10250725at2759"/>
<feature type="domain" description="Protein kinase" evidence="13">
    <location>
        <begin position="23"/>
        <end position="299"/>
    </location>
</feature>
<feature type="region of interest" description="Disordered" evidence="12">
    <location>
        <begin position="366"/>
        <end position="392"/>
    </location>
</feature>
<keyword evidence="3 11" id="KW-0723">Serine/threonine-protein kinase</keyword>
<dbReference type="PROSITE" id="PS50011">
    <property type="entry name" value="PROTEIN_KINASE_DOM"/>
    <property type="match status" value="1"/>
</dbReference>
<keyword evidence="7 10" id="KW-0067">ATP-binding</keyword>
<dbReference type="STRING" id="933852.A0A0C3B1K0"/>
<comment type="catalytic activity">
    <reaction evidence="8">
        <text>L-threonyl-[protein] + ATP = O-phospho-L-threonyl-[protein] + ADP + H(+)</text>
        <dbReference type="Rhea" id="RHEA:46608"/>
        <dbReference type="Rhea" id="RHEA-COMP:11060"/>
        <dbReference type="Rhea" id="RHEA-COMP:11605"/>
        <dbReference type="ChEBI" id="CHEBI:15378"/>
        <dbReference type="ChEBI" id="CHEBI:30013"/>
        <dbReference type="ChEBI" id="CHEBI:30616"/>
        <dbReference type="ChEBI" id="CHEBI:61977"/>
        <dbReference type="ChEBI" id="CHEBI:456216"/>
        <dbReference type="EC" id="2.7.11.1"/>
    </reaction>
</comment>
<sequence length="392" mass="44554">MTAPAGFVPSTPITTKVQFLDAYEAIDVIGNGSFGIIRKVRRKEDGQFYARKELNFERMSDRDKKQIVAEVNILKDLNHENIVRYHDRFVDTEQGMLYIVMEYCGGGDLAGVINSTKKRGQHIAEDTVWDYFLQIVLALHHCHSPHIKPGSATEVLPNVIKRTPILHRDLKPENVFLDANGVVKLGDFGLSKQLGAQAFTNTYVGTPYYMSPELFGELHYDTKSDIWSLGCLIYELCALNPPFHEAQTHAELASYVRKGRVPTLPSQYGHYLQAAIKAMMSLEPAKRPSAANLLAHERMSLAFRTRETQEMLNKMLAQEEATQQAVAAREMELEQLWNAREALLRAEIERKDIEIKGREELLKREAERLHRERMNSSSGDQKASRKSSPELK</sequence>
<evidence type="ECO:0000256" key="10">
    <source>
        <dbReference type="PROSITE-ProRule" id="PRU10141"/>
    </source>
</evidence>
<dbReference type="PROSITE" id="PS00107">
    <property type="entry name" value="PROTEIN_KINASE_ATP"/>
    <property type="match status" value="1"/>
</dbReference>
<dbReference type="CDD" id="cd08217">
    <property type="entry name" value="STKc_Nek2"/>
    <property type="match status" value="1"/>
</dbReference>
<keyword evidence="6" id="KW-0418">Kinase</keyword>
<keyword evidence="5 10" id="KW-0547">Nucleotide-binding</keyword>
<evidence type="ECO:0000256" key="4">
    <source>
        <dbReference type="ARBA" id="ARBA00022679"/>
    </source>
</evidence>
<evidence type="ECO:0000256" key="2">
    <source>
        <dbReference type="ARBA" id="ARBA00012513"/>
    </source>
</evidence>
<dbReference type="GO" id="GO:0004674">
    <property type="term" value="F:protein serine/threonine kinase activity"/>
    <property type="evidence" value="ECO:0007669"/>
    <property type="project" value="UniProtKB-KW"/>
</dbReference>
<evidence type="ECO:0000256" key="5">
    <source>
        <dbReference type="ARBA" id="ARBA00022741"/>
    </source>
</evidence>
<dbReference type="GO" id="GO:0005524">
    <property type="term" value="F:ATP binding"/>
    <property type="evidence" value="ECO:0007669"/>
    <property type="project" value="UniProtKB-UniRule"/>
</dbReference>
<dbReference type="SMART" id="SM00220">
    <property type="entry name" value="S_TKc"/>
    <property type="match status" value="1"/>
</dbReference>
<evidence type="ECO:0000256" key="3">
    <source>
        <dbReference type="ARBA" id="ARBA00022527"/>
    </source>
</evidence>
<dbReference type="AlphaFoldDB" id="A0A0C3B1K0"/>
<protein>
    <recommendedName>
        <fullName evidence="2">non-specific serine/threonine protein kinase</fullName>
        <ecNumber evidence="2">2.7.11.1</ecNumber>
    </recommendedName>
</protein>
<proteinExistence type="inferred from homology"/>
<evidence type="ECO:0000256" key="12">
    <source>
        <dbReference type="SAM" id="MobiDB-lite"/>
    </source>
</evidence>
<comment type="similarity">
    <text evidence="1">Belongs to the protein kinase superfamily. NEK Ser/Thr protein kinase family. NIMA subfamily.</text>
</comment>
<dbReference type="InterPro" id="IPR008271">
    <property type="entry name" value="Ser/Thr_kinase_AS"/>
</dbReference>
<dbReference type="InterPro" id="IPR011009">
    <property type="entry name" value="Kinase-like_dom_sf"/>
</dbReference>
<keyword evidence="4" id="KW-0808">Transferase</keyword>
<dbReference type="PANTHER" id="PTHR44899">
    <property type="entry name" value="CAMK FAMILY PROTEIN KINASE"/>
    <property type="match status" value="1"/>
</dbReference>
<evidence type="ECO:0000256" key="1">
    <source>
        <dbReference type="ARBA" id="ARBA00010886"/>
    </source>
</evidence>
<keyword evidence="15" id="KW-1185">Reference proteome</keyword>
<dbReference type="EMBL" id="KN824284">
    <property type="protein sequence ID" value="KIM30710.1"/>
    <property type="molecule type" value="Genomic_DNA"/>
</dbReference>
<dbReference type="Pfam" id="PF00069">
    <property type="entry name" value="Pkinase"/>
    <property type="match status" value="1"/>
</dbReference>
<dbReference type="InterPro" id="IPR000719">
    <property type="entry name" value="Prot_kinase_dom"/>
</dbReference>
<organism evidence="14 15">
    <name type="scientific">Serendipita vermifera MAFF 305830</name>
    <dbReference type="NCBI Taxonomy" id="933852"/>
    <lineage>
        <taxon>Eukaryota</taxon>
        <taxon>Fungi</taxon>
        <taxon>Dikarya</taxon>
        <taxon>Basidiomycota</taxon>
        <taxon>Agaricomycotina</taxon>
        <taxon>Agaricomycetes</taxon>
        <taxon>Sebacinales</taxon>
        <taxon>Serendipitaceae</taxon>
        <taxon>Serendipita</taxon>
    </lineage>
</organism>
<evidence type="ECO:0000313" key="15">
    <source>
        <dbReference type="Proteomes" id="UP000054097"/>
    </source>
</evidence>
<accession>A0A0C3B1K0</accession>
<evidence type="ECO:0000256" key="11">
    <source>
        <dbReference type="RuleBase" id="RU000304"/>
    </source>
</evidence>
<evidence type="ECO:0000256" key="8">
    <source>
        <dbReference type="ARBA" id="ARBA00047899"/>
    </source>
</evidence>
<dbReference type="PANTHER" id="PTHR44899:SF10">
    <property type="entry name" value="NIMA-RELATED KINASE 2"/>
    <property type="match status" value="1"/>
</dbReference>
<dbReference type="Gene3D" id="1.10.510.10">
    <property type="entry name" value="Transferase(Phosphotransferase) domain 1"/>
    <property type="match status" value="1"/>
</dbReference>
<comment type="catalytic activity">
    <reaction evidence="9">
        <text>L-seryl-[protein] + ATP = O-phospho-L-seryl-[protein] + ADP + H(+)</text>
        <dbReference type="Rhea" id="RHEA:17989"/>
        <dbReference type="Rhea" id="RHEA-COMP:9863"/>
        <dbReference type="Rhea" id="RHEA-COMP:11604"/>
        <dbReference type="ChEBI" id="CHEBI:15378"/>
        <dbReference type="ChEBI" id="CHEBI:29999"/>
        <dbReference type="ChEBI" id="CHEBI:30616"/>
        <dbReference type="ChEBI" id="CHEBI:83421"/>
        <dbReference type="ChEBI" id="CHEBI:456216"/>
        <dbReference type="EC" id="2.7.11.1"/>
    </reaction>
</comment>
<name>A0A0C3B1K0_SERVB</name>
<evidence type="ECO:0000259" key="13">
    <source>
        <dbReference type="PROSITE" id="PS50011"/>
    </source>
</evidence>
<evidence type="ECO:0000256" key="7">
    <source>
        <dbReference type="ARBA" id="ARBA00022840"/>
    </source>
</evidence>
<dbReference type="InterPro" id="IPR051131">
    <property type="entry name" value="NEK_Ser/Thr_kinase_NIMA"/>
</dbReference>
<dbReference type="SUPFAM" id="SSF56112">
    <property type="entry name" value="Protein kinase-like (PK-like)"/>
    <property type="match status" value="1"/>
</dbReference>
<evidence type="ECO:0000256" key="9">
    <source>
        <dbReference type="ARBA" id="ARBA00048679"/>
    </source>
</evidence>
<dbReference type="PROSITE" id="PS00108">
    <property type="entry name" value="PROTEIN_KINASE_ST"/>
    <property type="match status" value="1"/>
</dbReference>
<gene>
    <name evidence="14" type="ORF">M408DRAFT_66054</name>
</gene>
<reference evidence="15" key="2">
    <citation type="submission" date="2015-01" db="EMBL/GenBank/DDBJ databases">
        <title>Evolutionary Origins and Diversification of the Mycorrhizal Mutualists.</title>
        <authorList>
            <consortium name="DOE Joint Genome Institute"/>
            <consortium name="Mycorrhizal Genomics Consortium"/>
            <person name="Kohler A."/>
            <person name="Kuo A."/>
            <person name="Nagy L.G."/>
            <person name="Floudas D."/>
            <person name="Copeland A."/>
            <person name="Barry K.W."/>
            <person name="Cichocki N."/>
            <person name="Veneault-Fourrey C."/>
            <person name="LaButti K."/>
            <person name="Lindquist E.A."/>
            <person name="Lipzen A."/>
            <person name="Lundell T."/>
            <person name="Morin E."/>
            <person name="Murat C."/>
            <person name="Riley R."/>
            <person name="Ohm R."/>
            <person name="Sun H."/>
            <person name="Tunlid A."/>
            <person name="Henrissat B."/>
            <person name="Grigoriev I.V."/>
            <person name="Hibbett D.S."/>
            <person name="Martin F."/>
        </authorList>
    </citation>
    <scope>NUCLEOTIDE SEQUENCE [LARGE SCALE GENOMIC DNA]</scope>
    <source>
        <strain evidence="15">MAFF 305830</strain>
    </source>
</reference>
<dbReference type="HOGENOM" id="CLU_000288_63_23_1"/>
<dbReference type="EC" id="2.7.11.1" evidence="2"/>
<dbReference type="FunFam" id="3.30.200.20:FF:000097">
    <property type="entry name" value="Probable serine/threonine-protein kinase nek1"/>
    <property type="match status" value="1"/>
</dbReference>
<feature type="binding site" evidence="10">
    <location>
        <position position="52"/>
    </location>
    <ligand>
        <name>ATP</name>
        <dbReference type="ChEBI" id="CHEBI:30616"/>
    </ligand>
</feature>
<evidence type="ECO:0000313" key="14">
    <source>
        <dbReference type="EMBL" id="KIM30710.1"/>
    </source>
</evidence>
<dbReference type="InterPro" id="IPR017441">
    <property type="entry name" value="Protein_kinase_ATP_BS"/>
</dbReference>